<feature type="region of interest" description="Disordered" evidence="1">
    <location>
        <begin position="273"/>
        <end position="312"/>
    </location>
</feature>
<feature type="compositionally biased region" description="Acidic residues" evidence="1">
    <location>
        <begin position="47"/>
        <end position="59"/>
    </location>
</feature>
<keyword evidence="3" id="KW-1185">Reference proteome</keyword>
<dbReference type="Proteomes" id="UP001280581">
    <property type="component" value="Unassembled WGS sequence"/>
</dbReference>
<reference evidence="2 3" key="1">
    <citation type="submission" date="2021-02" db="EMBL/GenBank/DDBJ databases">
        <title>Genome assembly of Pseudopithomyces chartarum.</title>
        <authorList>
            <person name="Jauregui R."/>
            <person name="Singh J."/>
            <person name="Voisey C."/>
        </authorList>
    </citation>
    <scope>NUCLEOTIDE SEQUENCE [LARGE SCALE GENOMIC DNA]</scope>
    <source>
        <strain evidence="2 3">AGR01</strain>
    </source>
</reference>
<comment type="caution">
    <text evidence="2">The sequence shown here is derived from an EMBL/GenBank/DDBJ whole genome shotgun (WGS) entry which is preliminary data.</text>
</comment>
<feature type="compositionally biased region" description="Basic and acidic residues" evidence="1">
    <location>
        <begin position="351"/>
        <end position="360"/>
    </location>
</feature>
<proteinExistence type="predicted"/>
<sequence length="360" mass="39359">MDSKPNSKANVTTKEQDVSQAETQPADGGETEALHSQQSESPLLPYTEEDLSAEADDLDGLVNNKLIKAEQERETTEHKKAEKKRVGDGDDEPIEIATSSAKESDKEDEGPVKTGRKLKVRFADAEPGAKKGKGKLSSKKEKGKTSRVKIKMEPVDSEDEKEYHDQHVDAQEEKEHLDQPVDSHEEQGDEPVAKRRGARTRKTPERYDPSRGIGSKGDGVPPPKVGRNSGISKAKGVFLPSPLMPPQPILPGPSQSVLPQPIPLDVVDIEATTRKESAKKESKKRKASAKEAEAEVTEVVGKEEKPAERESGLVSEACVLLTGTIIDLLHEHRDDIVNMVKRSLSGGEDVTPDKVKKSRK</sequence>
<feature type="compositionally biased region" description="Pro residues" evidence="1">
    <location>
        <begin position="242"/>
        <end position="251"/>
    </location>
</feature>
<evidence type="ECO:0000313" key="3">
    <source>
        <dbReference type="Proteomes" id="UP001280581"/>
    </source>
</evidence>
<accession>A0AAN6LU73</accession>
<name>A0AAN6LU73_9PLEO</name>
<feature type="region of interest" description="Disordered" evidence="1">
    <location>
        <begin position="341"/>
        <end position="360"/>
    </location>
</feature>
<dbReference type="AlphaFoldDB" id="A0AAN6LU73"/>
<organism evidence="2 3">
    <name type="scientific">Pseudopithomyces chartarum</name>
    <dbReference type="NCBI Taxonomy" id="1892770"/>
    <lineage>
        <taxon>Eukaryota</taxon>
        <taxon>Fungi</taxon>
        <taxon>Dikarya</taxon>
        <taxon>Ascomycota</taxon>
        <taxon>Pezizomycotina</taxon>
        <taxon>Dothideomycetes</taxon>
        <taxon>Pleosporomycetidae</taxon>
        <taxon>Pleosporales</taxon>
        <taxon>Massarineae</taxon>
        <taxon>Didymosphaeriaceae</taxon>
        <taxon>Pseudopithomyces</taxon>
    </lineage>
</organism>
<evidence type="ECO:0000313" key="2">
    <source>
        <dbReference type="EMBL" id="KAK3207542.1"/>
    </source>
</evidence>
<feature type="region of interest" description="Disordered" evidence="1">
    <location>
        <begin position="1"/>
        <end position="257"/>
    </location>
</feature>
<protein>
    <submittedName>
        <fullName evidence="2">Uncharacterized protein</fullName>
    </submittedName>
</protein>
<gene>
    <name evidence="2" type="ORF">GRF29_103g1341080</name>
</gene>
<feature type="compositionally biased region" description="Basic and acidic residues" evidence="1">
    <location>
        <begin position="102"/>
        <end position="111"/>
    </location>
</feature>
<dbReference type="EMBL" id="WVTA01000009">
    <property type="protein sequence ID" value="KAK3207542.1"/>
    <property type="molecule type" value="Genomic_DNA"/>
</dbReference>
<evidence type="ECO:0000256" key="1">
    <source>
        <dbReference type="SAM" id="MobiDB-lite"/>
    </source>
</evidence>
<feature type="compositionally biased region" description="Basic and acidic residues" evidence="1">
    <location>
        <begin position="138"/>
        <end position="154"/>
    </location>
</feature>
<feature type="compositionally biased region" description="Basic and acidic residues" evidence="1">
    <location>
        <begin position="161"/>
        <end position="186"/>
    </location>
</feature>
<feature type="compositionally biased region" description="Basic and acidic residues" evidence="1">
    <location>
        <begin position="300"/>
        <end position="311"/>
    </location>
</feature>
<feature type="compositionally biased region" description="Polar residues" evidence="1">
    <location>
        <begin position="1"/>
        <end position="23"/>
    </location>
</feature>
<feature type="compositionally biased region" description="Basic and acidic residues" evidence="1">
    <location>
        <begin position="67"/>
        <end position="88"/>
    </location>
</feature>